<dbReference type="SUPFAM" id="SSF52047">
    <property type="entry name" value="RNI-like"/>
    <property type="match status" value="1"/>
</dbReference>
<name>A0AAD9V5J5_ACRCE</name>
<keyword evidence="2" id="KW-1185">Reference proteome</keyword>
<reference evidence="1" key="2">
    <citation type="journal article" date="2023" name="Science">
        <title>Genomic signatures of disease resistance in endangered staghorn corals.</title>
        <authorList>
            <person name="Vollmer S.V."/>
            <person name="Selwyn J.D."/>
            <person name="Despard B.A."/>
            <person name="Roesel C.L."/>
        </authorList>
    </citation>
    <scope>NUCLEOTIDE SEQUENCE</scope>
    <source>
        <strain evidence="1">K2</strain>
    </source>
</reference>
<evidence type="ECO:0000313" key="2">
    <source>
        <dbReference type="Proteomes" id="UP001249851"/>
    </source>
</evidence>
<gene>
    <name evidence="1" type="ORF">P5673_015286</name>
</gene>
<reference evidence="1" key="1">
    <citation type="journal article" date="2023" name="G3 (Bethesda)">
        <title>Whole genome assembly and annotation of the endangered Caribbean coral Acropora cervicornis.</title>
        <authorList>
            <person name="Selwyn J.D."/>
            <person name="Vollmer S.V."/>
        </authorList>
    </citation>
    <scope>NUCLEOTIDE SEQUENCE</scope>
    <source>
        <strain evidence="1">K2</strain>
    </source>
</reference>
<organism evidence="1 2">
    <name type="scientific">Acropora cervicornis</name>
    <name type="common">Staghorn coral</name>
    <dbReference type="NCBI Taxonomy" id="6130"/>
    <lineage>
        <taxon>Eukaryota</taxon>
        <taxon>Metazoa</taxon>
        <taxon>Cnidaria</taxon>
        <taxon>Anthozoa</taxon>
        <taxon>Hexacorallia</taxon>
        <taxon>Scleractinia</taxon>
        <taxon>Astrocoeniina</taxon>
        <taxon>Acroporidae</taxon>
        <taxon>Acropora</taxon>
    </lineage>
</organism>
<dbReference type="Proteomes" id="UP001249851">
    <property type="component" value="Unassembled WGS sequence"/>
</dbReference>
<accession>A0AAD9V5J5</accession>
<dbReference type="InterPro" id="IPR032675">
    <property type="entry name" value="LRR_dom_sf"/>
</dbReference>
<evidence type="ECO:0000313" key="1">
    <source>
        <dbReference type="EMBL" id="KAK2561887.1"/>
    </source>
</evidence>
<dbReference type="EMBL" id="JARQWQ010000031">
    <property type="protein sequence ID" value="KAK2561887.1"/>
    <property type="molecule type" value="Genomic_DNA"/>
</dbReference>
<dbReference type="Gene3D" id="3.80.10.10">
    <property type="entry name" value="Ribonuclease Inhibitor"/>
    <property type="match status" value="1"/>
</dbReference>
<proteinExistence type="predicted"/>
<protein>
    <submittedName>
        <fullName evidence="1">ATP synthase subunit s</fullName>
    </submittedName>
</protein>
<sequence>MSPLTALNRKVWLKGRALCVRKRSFYMWLNFVFNRVDEGRIEEFGPDRVAAEWVLRCGGGVKFKHLDKWMWNYNAIPDGPKGKLMLEGINAKGVSITTGGLQHLVGLEYLKQLNMNGCKYITDTSKLLPVRESLEKLDMGNCVAISNITPLNEMTKLIQLNLINTPRIKQREEAIAALQRAIPGCVIEK</sequence>
<comment type="caution">
    <text evidence="1">The sequence shown here is derived from an EMBL/GenBank/DDBJ whole genome shotgun (WGS) entry which is preliminary data.</text>
</comment>
<dbReference type="AlphaFoldDB" id="A0AAD9V5J5"/>